<feature type="transmembrane region" description="Helical" evidence="6">
    <location>
        <begin position="58"/>
        <end position="77"/>
    </location>
</feature>
<dbReference type="InterPro" id="IPR010343">
    <property type="entry name" value="ArAE_1"/>
</dbReference>
<name>A0AAW4VSG5_9FIRM</name>
<feature type="transmembrane region" description="Helical" evidence="6">
    <location>
        <begin position="20"/>
        <end position="46"/>
    </location>
</feature>
<evidence type="ECO:0000256" key="6">
    <source>
        <dbReference type="SAM" id="Phobius"/>
    </source>
</evidence>
<dbReference type="Proteomes" id="UP001298753">
    <property type="component" value="Unassembled WGS sequence"/>
</dbReference>
<dbReference type="EMBL" id="JAJEPX010000002">
    <property type="protein sequence ID" value="MCC2175854.1"/>
    <property type="molecule type" value="Genomic_DNA"/>
</dbReference>
<protein>
    <submittedName>
        <fullName evidence="7">Aromatic acid exporter family protein</fullName>
    </submittedName>
</protein>
<dbReference type="GeneID" id="98660715"/>
<comment type="caution">
    <text evidence="7">The sequence shown here is derived from an EMBL/GenBank/DDBJ whole genome shotgun (WGS) entry which is preliminary data.</text>
</comment>
<evidence type="ECO:0000313" key="7">
    <source>
        <dbReference type="EMBL" id="MCC2175854.1"/>
    </source>
</evidence>
<keyword evidence="3 6" id="KW-0812">Transmembrane</keyword>
<organism evidence="7 8">
    <name type="scientific">Agathobaculum butyriciproducens</name>
    <dbReference type="NCBI Taxonomy" id="1628085"/>
    <lineage>
        <taxon>Bacteria</taxon>
        <taxon>Bacillati</taxon>
        <taxon>Bacillota</taxon>
        <taxon>Clostridia</taxon>
        <taxon>Eubacteriales</taxon>
        <taxon>Butyricicoccaceae</taxon>
        <taxon>Agathobaculum</taxon>
    </lineage>
</organism>
<dbReference type="AlphaFoldDB" id="A0AAW4VSG5"/>
<reference evidence="7 8" key="1">
    <citation type="submission" date="2021-10" db="EMBL/GenBank/DDBJ databases">
        <title>Anaerobic single-cell dispensing facilitates the cultivation of human gut bacteria.</title>
        <authorList>
            <person name="Afrizal A."/>
        </authorList>
    </citation>
    <scope>NUCLEOTIDE SEQUENCE [LARGE SCALE GENOMIC DNA]</scope>
    <source>
        <strain evidence="7 8">CLA-AA-H270</strain>
    </source>
</reference>
<dbReference type="Pfam" id="PF06081">
    <property type="entry name" value="ArAE_1"/>
    <property type="match status" value="1"/>
</dbReference>
<evidence type="ECO:0000256" key="5">
    <source>
        <dbReference type="ARBA" id="ARBA00023136"/>
    </source>
</evidence>
<dbReference type="RefSeq" id="WP_117488162.1">
    <property type="nucleotide sequence ID" value="NZ_DBFEHX010000073.1"/>
</dbReference>
<dbReference type="GO" id="GO:0005886">
    <property type="term" value="C:plasma membrane"/>
    <property type="evidence" value="ECO:0007669"/>
    <property type="project" value="UniProtKB-SubCell"/>
</dbReference>
<evidence type="ECO:0000256" key="2">
    <source>
        <dbReference type="ARBA" id="ARBA00022475"/>
    </source>
</evidence>
<evidence type="ECO:0000313" key="8">
    <source>
        <dbReference type="Proteomes" id="UP001298753"/>
    </source>
</evidence>
<keyword evidence="2" id="KW-1003">Cell membrane</keyword>
<accession>A0AAW4VSG5</accession>
<evidence type="ECO:0000256" key="4">
    <source>
        <dbReference type="ARBA" id="ARBA00022989"/>
    </source>
</evidence>
<gene>
    <name evidence="7" type="ORF">LKD22_01700</name>
</gene>
<sequence length="306" mass="33923">MQFIKRFRVGQRAIKTAISVGLALALAMVLGSSLPIFAAIGAISVMSRTWVDSLKESLNQIAGTFLGYLIACVFVTVLPNPTFFVWMALGVLCVISLCIGLKLNFAIPLASIVFADVCLYTGGDSIVYGFHRFTDTLVGLVVALLVNVVIRPYNNRQKIINMMNEIQKMFLPLLQSRVLEHRYPDLTPLTERMTSLASELRIFEKQPVALWQHAVRVAARRQEAAYLRGCEQLLAKMCGELAALCNMDSNPAPGEKSIERLTAHGLTAPENLKDYCRCSPVDAQVMDFHIGNLLDAYDFLTAFHHV</sequence>
<proteinExistence type="predicted"/>
<keyword evidence="5 6" id="KW-0472">Membrane</keyword>
<keyword evidence="8" id="KW-1185">Reference proteome</keyword>
<evidence type="ECO:0000256" key="3">
    <source>
        <dbReference type="ARBA" id="ARBA00022692"/>
    </source>
</evidence>
<keyword evidence="4 6" id="KW-1133">Transmembrane helix</keyword>
<evidence type="ECO:0000256" key="1">
    <source>
        <dbReference type="ARBA" id="ARBA00004651"/>
    </source>
</evidence>
<comment type="subcellular location">
    <subcellularLocation>
        <location evidence="1">Cell membrane</location>
        <topology evidence="1">Multi-pass membrane protein</topology>
    </subcellularLocation>
</comment>
<feature type="transmembrane region" description="Helical" evidence="6">
    <location>
        <begin position="136"/>
        <end position="153"/>
    </location>
</feature>